<name>A0ABS5YK28_9ACTN</name>
<proteinExistence type="predicted"/>
<dbReference type="SUPFAM" id="SSF55785">
    <property type="entry name" value="PYP-like sensor domain (PAS domain)"/>
    <property type="match status" value="1"/>
</dbReference>
<dbReference type="Proteomes" id="UP001519654">
    <property type="component" value="Unassembled WGS sequence"/>
</dbReference>
<evidence type="ECO:0000313" key="3">
    <source>
        <dbReference type="Proteomes" id="UP001519654"/>
    </source>
</evidence>
<dbReference type="InterPro" id="IPR036388">
    <property type="entry name" value="WH-like_DNA-bd_sf"/>
</dbReference>
<dbReference type="EMBL" id="JAHKKG010000003">
    <property type="protein sequence ID" value="MBU2663834.1"/>
    <property type="molecule type" value="Genomic_DNA"/>
</dbReference>
<dbReference type="Pfam" id="PF08448">
    <property type="entry name" value="PAS_4"/>
    <property type="match status" value="1"/>
</dbReference>
<dbReference type="Gene3D" id="1.10.10.10">
    <property type="entry name" value="Winged helix-like DNA-binding domain superfamily/Winged helix DNA-binding domain"/>
    <property type="match status" value="1"/>
</dbReference>
<organism evidence="2 3">
    <name type="scientific">Paractinoplanes bogorensis</name>
    <dbReference type="NCBI Taxonomy" id="1610840"/>
    <lineage>
        <taxon>Bacteria</taxon>
        <taxon>Bacillati</taxon>
        <taxon>Actinomycetota</taxon>
        <taxon>Actinomycetes</taxon>
        <taxon>Micromonosporales</taxon>
        <taxon>Micromonosporaceae</taxon>
        <taxon>Paractinoplanes</taxon>
    </lineage>
</organism>
<dbReference type="CDD" id="cd00130">
    <property type="entry name" value="PAS"/>
    <property type="match status" value="1"/>
</dbReference>
<gene>
    <name evidence="2" type="ORF">KOI35_09970</name>
</gene>
<keyword evidence="3" id="KW-1185">Reference proteome</keyword>
<sequence>MNTLGDRPKFLENAPVAVMDSNEFADGFRSLFEQSGLCMANLDARLRVREANADFLREVNRRPQDTYDRPFLALLHRSVRSTVEHELTELVAGRRERFTERILAVQPDGTLVPAEMTGIAVADATGKIDTVLVIVIAKPREDERPSPATIKVTLQPMDARILEGVAAGVSTVKLASSLFMSRGGVEYRVTALLRMMRAPNRPALVSKAHSIGIFNTDVWPPKVHPEYVKC</sequence>
<evidence type="ECO:0000259" key="1">
    <source>
        <dbReference type="Pfam" id="PF08448"/>
    </source>
</evidence>
<dbReference type="Gene3D" id="3.30.450.20">
    <property type="entry name" value="PAS domain"/>
    <property type="match status" value="1"/>
</dbReference>
<accession>A0ABS5YK28</accession>
<dbReference type="RefSeq" id="WP_215785840.1">
    <property type="nucleotide sequence ID" value="NZ_JAHKKG010000003.1"/>
</dbReference>
<reference evidence="2 3" key="1">
    <citation type="submission" date="2021-06" db="EMBL/GenBank/DDBJ databases">
        <title>Actinoplanes lichenicola sp. nov., and Actinoplanes ovalisporus sp. nov., isolated from lichen in Thailand.</title>
        <authorList>
            <person name="Saeng-In P."/>
            <person name="Kanchanasin P."/>
            <person name="Yuki M."/>
            <person name="Kudo T."/>
            <person name="Ohkuma M."/>
            <person name="Phongsopitanun W."/>
            <person name="Tanasupawat S."/>
        </authorList>
    </citation>
    <scope>NUCLEOTIDE SEQUENCE [LARGE SCALE GENOMIC DNA]</scope>
    <source>
        <strain evidence="2 3">NBRC 110975</strain>
    </source>
</reference>
<dbReference type="InterPro" id="IPR016032">
    <property type="entry name" value="Sig_transdc_resp-reg_C-effctor"/>
</dbReference>
<dbReference type="InterPro" id="IPR000014">
    <property type="entry name" value="PAS"/>
</dbReference>
<comment type="caution">
    <text evidence="2">The sequence shown here is derived from an EMBL/GenBank/DDBJ whole genome shotgun (WGS) entry which is preliminary data.</text>
</comment>
<evidence type="ECO:0000313" key="2">
    <source>
        <dbReference type="EMBL" id="MBU2663834.1"/>
    </source>
</evidence>
<dbReference type="InterPro" id="IPR035965">
    <property type="entry name" value="PAS-like_dom_sf"/>
</dbReference>
<dbReference type="SUPFAM" id="SSF46894">
    <property type="entry name" value="C-terminal effector domain of the bipartite response regulators"/>
    <property type="match status" value="1"/>
</dbReference>
<protein>
    <submittedName>
        <fullName evidence="2">PAS domain-containing protein</fullName>
    </submittedName>
</protein>
<feature type="domain" description="PAS fold-4" evidence="1">
    <location>
        <begin position="32"/>
        <end position="135"/>
    </location>
</feature>
<dbReference type="InterPro" id="IPR013656">
    <property type="entry name" value="PAS_4"/>
</dbReference>